<sequence length="71" mass="8525">RNAKTQSEVGYCYDFGKGTIEDREKALMWYMKSAENRNFLGYNNLGCFYRNVMVKNKRLAFEYWYLIKSAE</sequence>
<keyword evidence="2" id="KW-1185">Reference proteome</keyword>
<dbReference type="EMBL" id="CAJVPM010031752">
    <property type="protein sequence ID" value="CAG8680694.1"/>
    <property type="molecule type" value="Genomic_DNA"/>
</dbReference>
<feature type="non-terminal residue" evidence="1">
    <location>
        <position position="71"/>
    </location>
</feature>
<proteinExistence type="predicted"/>
<accession>A0ACA9NZR8</accession>
<gene>
    <name evidence="1" type="ORF">SCALOS_LOCUS9723</name>
</gene>
<name>A0ACA9NZR8_9GLOM</name>
<dbReference type="Proteomes" id="UP000789860">
    <property type="component" value="Unassembled WGS sequence"/>
</dbReference>
<evidence type="ECO:0000313" key="1">
    <source>
        <dbReference type="EMBL" id="CAG8680694.1"/>
    </source>
</evidence>
<feature type="non-terminal residue" evidence="1">
    <location>
        <position position="1"/>
    </location>
</feature>
<organism evidence="1 2">
    <name type="scientific">Scutellospora calospora</name>
    <dbReference type="NCBI Taxonomy" id="85575"/>
    <lineage>
        <taxon>Eukaryota</taxon>
        <taxon>Fungi</taxon>
        <taxon>Fungi incertae sedis</taxon>
        <taxon>Mucoromycota</taxon>
        <taxon>Glomeromycotina</taxon>
        <taxon>Glomeromycetes</taxon>
        <taxon>Diversisporales</taxon>
        <taxon>Gigasporaceae</taxon>
        <taxon>Scutellospora</taxon>
    </lineage>
</organism>
<comment type="caution">
    <text evidence="1">The sequence shown here is derived from an EMBL/GenBank/DDBJ whole genome shotgun (WGS) entry which is preliminary data.</text>
</comment>
<evidence type="ECO:0000313" key="2">
    <source>
        <dbReference type="Proteomes" id="UP000789860"/>
    </source>
</evidence>
<protein>
    <submittedName>
        <fullName evidence="1">9837_t:CDS:1</fullName>
    </submittedName>
</protein>
<reference evidence="1" key="1">
    <citation type="submission" date="2021-06" db="EMBL/GenBank/DDBJ databases">
        <authorList>
            <person name="Kallberg Y."/>
            <person name="Tangrot J."/>
            <person name="Rosling A."/>
        </authorList>
    </citation>
    <scope>NUCLEOTIDE SEQUENCE</scope>
    <source>
        <strain evidence="1">AU212A</strain>
    </source>
</reference>